<dbReference type="AlphaFoldDB" id="A0A3R9QFV6"/>
<organism evidence="2 3">
    <name type="scientific">Edaphobacter aggregans</name>
    <dbReference type="NCBI Taxonomy" id="570835"/>
    <lineage>
        <taxon>Bacteria</taxon>
        <taxon>Pseudomonadati</taxon>
        <taxon>Acidobacteriota</taxon>
        <taxon>Terriglobia</taxon>
        <taxon>Terriglobales</taxon>
        <taxon>Acidobacteriaceae</taxon>
        <taxon>Edaphobacter</taxon>
    </lineage>
</organism>
<keyword evidence="3" id="KW-1185">Reference proteome</keyword>
<evidence type="ECO:0000256" key="1">
    <source>
        <dbReference type="SAM" id="SignalP"/>
    </source>
</evidence>
<keyword evidence="1" id="KW-0732">Signal</keyword>
<comment type="caution">
    <text evidence="2">The sequence shown here is derived from an EMBL/GenBank/DDBJ whole genome shotgun (WGS) entry which is preliminary data.</text>
</comment>
<dbReference type="Proteomes" id="UP000269669">
    <property type="component" value="Unassembled WGS sequence"/>
</dbReference>
<protein>
    <submittedName>
        <fullName evidence="2">Uncharacterized protein</fullName>
    </submittedName>
</protein>
<accession>A0A3R9QFV6</accession>
<gene>
    <name evidence="2" type="ORF">EDE15_1020</name>
</gene>
<name>A0A3R9QFV6_9BACT</name>
<reference evidence="2 3" key="1">
    <citation type="submission" date="2018-12" db="EMBL/GenBank/DDBJ databases">
        <title>Sequencing of bacterial isolates from soil warming experiment in Harvard Forest, Massachusetts, USA.</title>
        <authorList>
            <person name="Deangelis K."/>
        </authorList>
    </citation>
    <scope>NUCLEOTIDE SEQUENCE [LARGE SCALE GENOMIC DNA]</scope>
    <source>
        <strain evidence="2 3">EB153</strain>
    </source>
</reference>
<dbReference type="EMBL" id="RSDW01000001">
    <property type="protein sequence ID" value="RSL15530.1"/>
    <property type="molecule type" value="Genomic_DNA"/>
</dbReference>
<dbReference type="RefSeq" id="WP_125484262.1">
    <property type="nucleotide sequence ID" value="NZ_RSDW01000001.1"/>
</dbReference>
<evidence type="ECO:0000313" key="3">
    <source>
        <dbReference type="Proteomes" id="UP000269669"/>
    </source>
</evidence>
<feature type="signal peptide" evidence="1">
    <location>
        <begin position="1"/>
        <end position="22"/>
    </location>
</feature>
<sequence>MNTRNVVAVIGVALAASSFTMAADKQTIKSRDGSCQVSVPANWVPGDIGGSADAPDHKVSMAVSSPKMIDSYAEAKQSAQTVYKNSKVTVNSPTEFVMEGQSITGKPDVYRIVPISSSKVCIVEVMYQNGTVEQAREIASSLHAAK</sequence>
<feature type="chain" id="PRO_5018604960" evidence="1">
    <location>
        <begin position="23"/>
        <end position="146"/>
    </location>
</feature>
<proteinExistence type="predicted"/>
<evidence type="ECO:0000313" key="2">
    <source>
        <dbReference type="EMBL" id="RSL15530.1"/>
    </source>
</evidence>